<accession>A0A219ARW5</accession>
<dbReference type="KEGG" id="pchm:VFPPC_17862"/>
<evidence type="ECO:0000313" key="2">
    <source>
        <dbReference type="Proteomes" id="UP000078397"/>
    </source>
</evidence>
<reference evidence="1 2" key="1">
    <citation type="journal article" date="2016" name="PLoS Pathog.">
        <title>Biosynthesis of antibiotic leucinostatins in bio-control fungus Purpureocillium lilacinum and their inhibition on phytophthora revealed by genome mining.</title>
        <authorList>
            <person name="Wang G."/>
            <person name="Liu Z."/>
            <person name="Lin R."/>
            <person name="Li E."/>
            <person name="Mao Z."/>
            <person name="Ling J."/>
            <person name="Yang Y."/>
            <person name="Yin W.B."/>
            <person name="Xie B."/>
        </authorList>
    </citation>
    <scope>NUCLEOTIDE SEQUENCE [LARGE SCALE GENOMIC DNA]</scope>
    <source>
        <strain evidence="1">170</strain>
    </source>
</reference>
<dbReference type="GeneID" id="33936767"/>
<sequence length="129" mass="14097">MFYSPLSSVGELGSKAAATRKRRGFIDQTLCGQTDRWSSVRLGVSGLVWSFESGFRDGGSLDYIVALEHRVWFNLEANLFLPIPSSMLSAVWSCKITASECCFVSSLFAFLFSFKSASTSAARASGRTN</sequence>
<comment type="caution">
    <text evidence="1">The sequence shown here is derived from an EMBL/GenBank/DDBJ whole genome shotgun (WGS) entry which is preliminary data.</text>
</comment>
<dbReference type="EMBL" id="LSBJ02000004">
    <property type="protein sequence ID" value="OWT42945.1"/>
    <property type="molecule type" value="Genomic_DNA"/>
</dbReference>
<dbReference type="RefSeq" id="XP_022285409.1">
    <property type="nucleotide sequence ID" value="XM_022429537.1"/>
</dbReference>
<dbReference type="Proteomes" id="UP000078397">
    <property type="component" value="Unassembled WGS sequence"/>
</dbReference>
<keyword evidence="2" id="KW-1185">Reference proteome</keyword>
<evidence type="ECO:0000313" key="1">
    <source>
        <dbReference type="EMBL" id="OWT42945.1"/>
    </source>
</evidence>
<organism evidence="1 2">
    <name type="scientific">Pochonia chlamydosporia 170</name>
    <dbReference type="NCBI Taxonomy" id="1380566"/>
    <lineage>
        <taxon>Eukaryota</taxon>
        <taxon>Fungi</taxon>
        <taxon>Dikarya</taxon>
        <taxon>Ascomycota</taxon>
        <taxon>Pezizomycotina</taxon>
        <taxon>Sordariomycetes</taxon>
        <taxon>Hypocreomycetidae</taxon>
        <taxon>Hypocreales</taxon>
        <taxon>Clavicipitaceae</taxon>
        <taxon>Pochonia</taxon>
    </lineage>
</organism>
<proteinExistence type="predicted"/>
<name>A0A219ARW5_METCM</name>
<dbReference type="AlphaFoldDB" id="A0A219ARW5"/>
<gene>
    <name evidence="1" type="ORF">VFPPC_17862</name>
</gene>
<protein>
    <submittedName>
        <fullName evidence="1">Uncharacterized protein</fullName>
    </submittedName>
</protein>